<proteinExistence type="predicted"/>
<accession>A0A2G9YJY6</accession>
<comment type="caution">
    <text evidence="1">The sequence shown here is derived from an EMBL/GenBank/DDBJ whole genome shotgun (WGS) entry which is preliminary data.</text>
</comment>
<dbReference type="Gene3D" id="2.60.40.10">
    <property type="entry name" value="Immunoglobulins"/>
    <property type="match status" value="1"/>
</dbReference>
<dbReference type="SUPFAM" id="SSF117074">
    <property type="entry name" value="Hypothetical protein PA1324"/>
    <property type="match status" value="1"/>
</dbReference>
<name>A0A2G9YJY6_9BACT</name>
<dbReference type="Proteomes" id="UP000231292">
    <property type="component" value="Unassembled WGS sequence"/>
</dbReference>
<dbReference type="AlphaFoldDB" id="A0A2G9YJY6"/>
<evidence type="ECO:0008006" key="3">
    <source>
        <dbReference type="Google" id="ProtNLM"/>
    </source>
</evidence>
<organism evidence="1 2">
    <name type="scientific">Candidatus Sherwoodlollariibacterium unditelluris</name>
    <dbReference type="NCBI Taxonomy" id="1974757"/>
    <lineage>
        <taxon>Bacteria</taxon>
        <taxon>Pseudomonadati</taxon>
        <taxon>Candidatus Omnitrophota</taxon>
        <taxon>Candidatus Sherwoodlollariibacterium</taxon>
    </lineage>
</organism>
<evidence type="ECO:0000313" key="2">
    <source>
        <dbReference type="Proteomes" id="UP000231292"/>
    </source>
</evidence>
<dbReference type="EMBL" id="PCRK01000049">
    <property type="protein sequence ID" value="PIP19548.1"/>
    <property type="molecule type" value="Genomic_DNA"/>
</dbReference>
<evidence type="ECO:0000313" key="1">
    <source>
        <dbReference type="EMBL" id="PIP19548.1"/>
    </source>
</evidence>
<sequence length="236" mass="27176">MKYSHQNNQNFSASALDYTNEKFYAGLRFSVIGALYYYFNRELNWLTERDTGNRVRPNVMETGLDWYDRIGRSPFWGSLRFTYRDEERANSPLSFLSGEDYIEGYGELSFRPADGQEVYASARIRNVWKENPTATSRVEASFNVGMKLLWDTGLRWDAVSAIQGYVFKDYNSNGLMERDEPPVFGIKIWLGKNKSQITDELGYFRFVNVRGKVAYVTLDTGTLPVGYMLTVPVTQG</sequence>
<reference evidence="1 2" key="1">
    <citation type="submission" date="2017-09" db="EMBL/GenBank/DDBJ databases">
        <title>Depth-based differentiation of microbial function through sediment-hosted aquifers and enrichment of novel symbionts in the deep terrestrial subsurface.</title>
        <authorList>
            <person name="Probst A.J."/>
            <person name="Ladd B."/>
            <person name="Jarett J.K."/>
            <person name="Geller-Mcgrath D.E."/>
            <person name="Sieber C.M."/>
            <person name="Emerson J.B."/>
            <person name="Anantharaman K."/>
            <person name="Thomas B.C."/>
            <person name="Malmstrom R."/>
            <person name="Stieglmeier M."/>
            <person name="Klingl A."/>
            <person name="Woyke T."/>
            <person name="Ryan C.M."/>
            <person name="Banfield J.F."/>
        </authorList>
    </citation>
    <scope>NUCLEOTIDE SEQUENCE [LARGE SCALE GENOMIC DNA]</scope>
    <source>
        <strain evidence="1">CG23_combo_of_CG06-09_8_20_14_all_41_10</strain>
    </source>
</reference>
<feature type="non-terminal residue" evidence="1">
    <location>
        <position position="236"/>
    </location>
</feature>
<protein>
    <recommendedName>
        <fullName evidence="3">SD-repeat containing protein B domain-containing protein</fullName>
    </recommendedName>
</protein>
<gene>
    <name evidence="1" type="ORF">COX41_02295</name>
</gene>
<dbReference type="InterPro" id="IPR013783">
    <property type="entry name" value="Ig-like_fold"/>
</dbReference>